<keyword evidence="2" id="KW-0012">Acyltransferase</keyword>
<feature type="domain" description="N-acetyltransferase" evidence="3">
    <location>
        <begin position="146"/>
        <end position="308"/>
    </location>
</feature>
<accession>A0ABR6BPI2</accession>
<gene>
    <name evidence="4" type="ORF">BC739_006031</name>
</gene>
<keyword evidence="5" id="KW-1185">Reference proteome</keyword>
<evidence type="ECO:0000313" key="5">
    <source>
        <dbReference type="Proteomes" id="UP000517916"/>
    </source>
</evidence>
<dbReference type="EMBL" id="JACJID010000004">
    <property type="protein sequence ID" value="MBA8928814.1"/>
    <property type="molecule type" value="Genomic_DNA"/>
</dbReference>
<dbReference type="SUPFAM" id="SSF55729">
    <property type="entry name" value="Acyl-CoA N-acyltransferases (Nat)"/>
    <property type="match status" value="1"/>
</dbReference>
<evidence type="ECO:0000313" key="4">
    <source>
        <dbReference type="EMBL" id="MBA8928814.1"/>
    </source>
</evidence>
<comment type="caution">
    <text evidence="4">The sequence shown here is derived from an EMBL/GenBank/DDBJ whole genome shotgun (WGS) entry which is preliminary data.</text>
</comment>
<proteinExistence type="predicted"/>
<dbReference type="InterPro" id="IPR000182">
    <property type="entry name" value="GNAT_dom"/>
</dbReference>
<organism evidence="4 5">
    <name type="scientific">Kutzneria viridogrisea</name>
    <dbReference type="NCBI Taxonomy" id="47990"/>
    <lineage>
        <taxon>Bacteria</taxon>
        <taxon>Bacillati</taxon>
        <taxon>Actinomycetota</taxon>
        <taxon>Actinomycetes</taxon>
        <taxon>Pseudonocardiales</taxon>
        <taxon>Pseudonocardiaceae</taxon>
        <taxon>Kutzneria</taxon>
    </lineage>
</organism>
<keyword evidence="1" id="KW-0808">Transferase</keyword>
<protein>
    <submittedName>
        <fullName evidence="4">GNAT superfamily N-acetyltransferase</fullName>
    </submittedName>
</protein>
<dbReference type="Gene3D" id="3.40.630.30">
    <property type="match status" value="1"/>
</dbReference>
<dbReference type="Pfam" id="PF00583">
    <property type="entry name" value="Acetyltransf_1"/>
    <property type="match status" value="1"/>
</dbReference>
<reference evidence="4 5" key="1">
    <citation type="submission" date="2020-08" db="EMBL/GenBank/DDBJ databases">
        <title>Genomic Encyclopedia of Archaeal and Bacterial Type Strains, Phase II (KMG-II): from individual species to whole genera.</title>
        <authorList>
            <person name="Goeker M."/>
        </authorList>
    </citation>
    <scope>NUCLEOTIDE SEQUENCE [LARGE SCALE GENOMIC DNA]</scope>
    <source>
        <strain evidence="4 5">DSM 43850</strain>
    </source>
</reference>
<dbReference type="Proteomes" id="UP000517916">
    <property type="component" value="Unassembled WGS sequence"/>
</dbReference>
<evidence type="ECO:0000259" key="3">
    <source>
        <dbReference type="PROSITE" id="PS51186"/>
    </source>
</evidence>
<dbReference type="PROSITE" id="PS51186">
    <property type="entry name" value="GNAT"/>
    <property type="match status" value="1"/>
</dbReference>
<sequence>MTVTDRLLSAQAEWFASVDPQLPDPEHPGPGEVITAALPDGRRVAGVVTESVAGPGTAHSLWSARRTWELHPLLGDAGTAGMDALLRAWRRHLDGLGALDGDTACVLTWPSRDVAASRALLDHGLQPLTVVAVRPANPVPPRPLSVQVRRATPADLEVAVQLAMAELRYSAMVGAAVLRPDAEQLKRVMLADRLIRPDELWLAEQDGVALALAECAVVPVTPSLGTSRHLRPGLWGYVGCLSVLPGARRGGIGQQLMAVVHEVALRHRATAHYLHYNPANPLSSVFWPRQGYRPLWTQWEVRPAAGLR</sequence>
<dbReference type="InterPro" id="IPR016181">
    <property type="entry name" value="Acyl_CoA_acyltransferase"/>
</dbReference>
<evidence type="ECO:0000256" key="2">
    <source>
        <dbReference type="ARBA" id="ARBA00023315"/>
    </source>
</evidence>
<name>A0ABR6BPI2_9PSEU</name>
<dbReference type="PANTHER" id="PTHR43877">
    <property type="entry name" value="AMINOALKYLPHOSPHONATE N-ACETYLTRANSFERASE-RELATED-RELATED"/>
    <property type="match status" value="1"/>
</dbReference>
<dbReference type="CDD" id="cd04301">
    <property type="entry name" value="NAT_SF"/>
    <property type="match status" value="1"/>
</dbReference>
<dbReference type="RefSeq" id="WP_025356140.1">
    <property type="nucleotide sequence ID" value="NZ_BAAABQ010000047.1"/>
</dbReference>
<dbReference type="InterPro" id="IPR050832">
    <property type="entry name" value="Bact_Acetyltransf"/>
</dbReference>
<evidence type="ECO:0000256" key="1">
    <source>
        <dbReference type="ARBA" id="ARBA00022679"/>
    </source>
</evidence>